<reference evidence="9" key="1">
    <citation type="submission" date="2018-06" db="EMBL/GenBank/DDBJ databases">
        <authorList>
            <person name="Zhirakovskaya E."/>
        </authorList>
    </citation>
    <scope>NUCLEOTIDE SEQUENCE</scope>
</reference>
<feature type="domain" description="GMP synthase C-terminal" evidence="8">
    <location>
        <begin position="1"/>
        <end position="76"/>
    </location>
</feature>
<evidence type="ECO:0000313" key="9">
    <source>
        <dbReference type="EMBL" id="VAW41729.1"/>
    </source>
</evidence>
<keyword evidence="3 9" id="KW-0436">Ligase</keyword>
<evidence type="ECO:0000256" key="1">
    <source>
        <dbReference type="ARBA" id="ARBA00005153"/>
    </source>
</evidence>
<dbReference type="Gene3D" id="3.30.300.10">
    <property type="match status" value="1"/>
</dbReference>
<dbReference type="FunFam" id="3.30.300.10:FF:000002">
    <property type="entry name" value="GMP synthase [glutamine-hydrolyzing]"/>
    <property type="match status" value="1"/>
</dbReference>
<dbReference type="PANTHER" id="PTHR11922:SF2">
    <property type="entry name" value="GMP SYNTHASE [GLUTAMINE-HYDROLYZING]"/>
    <property type="match status" value="1"/>
</dbReference>
<dbReference type="GO" id="GO:0003921">
    <property type="term" value="F:GMP synthase activity"/>
    <property type="evidence" value="ECO:0007669"/>
    <property type="project" value="TreeGrafter"/>
</dbReference>
<comment type="pathway">
    <text evidence="1">Purine metabolism; GMP biosynthesis; GMP from XMP (L-Gln route): step 1/1.</text>
</comment>
<dbReference type="PANTHER" id="PTHR11922">
    <property type="entry name" value="GMP SYNTHASE-RELATED"/>
    <property type="match status" value="1"/>
</dbReference>
<evidence type="ECO:0000256" key="7">
    <source>
        <dbReference type="ARBA" id="ARBA00022840"/>
    </source>
</evidence>
<evidence type="ECO:0000259" key="8">
    <source>
        <dbReference type="Pfam" id="PF00958"/>
    </source>
</evidence>
<keyword evidence="6" id="KW-0658">Purine biosynthesis</keyword>
<dbReference type="Pfam" id="PF00958">
    <property type="entry name" value="GMP_synt_C"/>
    <property type="match status" value="1"/>
</dbReference>
<evidence type="ECO:0000256" key="2">
    <source>
        <dbReference type="ARBA" id="ARBA00012746"/>
    </source>
</evidence>
<gene>
    <name evidence="9" type="ORF">MNBD_GAMMA01-692</name>
</gene>
<accession>A0A3B0VXT2</accession>
<keyword evidence="4" id="KW-0547">Nucleotide-binding</keyword>
<dbReference type="GO" id="GO:0005524">
    <property type="term" value="F:ATP binding"/>
    <property type="evidence" value="ECO:0007669"/>
    <property type="project" value="UniProtKB-KW"/>
</dbReference>
<dbReference type="GO" id="GO:0005829">
    <property type="term" value="C:cytosol"/>
    <property type="evidence" value="ECO:0007669"/>
    <property type="project" value="TreeGrafter"/>
</dbReference>
<organism evidence="9">
    <name type="scientific">hydrothermal vent metagenome</name>
    <dbReference type="NCBI Taxonomy" id="652676"/>
    <lineage>
        <taxon>unclassified sequences</taxon>
        <taxon>metagenomes</taxon>
        <taxon>ecological metagenomes</taxon>
    </lineage>
</organism>
<dbReference type="InterPro" id="IPR001674">
    <property type="entry name" value="GMP_synth_C"/>
</dbReference>
<feature type="non-terminal residue" evidence="9">
    <location>
        <position position="1"/>
    </location>
</feature>
<dbReference type="EMBL" id="UOEW01000322">
    <property type="protein sequence ID" value="VAW41729.1"/>
    <property type="molecule type" value="Genomic_DNA"/>
</dbReference>
<keyword evidence="7" id="KW-0067">ATP-binding</keyword>
<sequence length="77" mass="8935">AVFLPVKSVGVVGDVRRYEYVISLRAVETVDFMTAKWAHLPYKFLEHVSRRIINEIEQVSRVVYDISSKPPATIEWE</sequence>
<keyword evidence="5" id="KW-0332">GMP biosynthesis</keyword>
<protein>
    <recommendedName>
        <fullName evidence="2">GMP synthase (glutamine-hydrolyzing)</fullName>
        <ecNumber evidence="2">6.3.5.2</ecNumber>
    </recommendedName>
</protein>
<keyword evidence="9" id="KW-0808">Transferase</keyword>
<dbReference type="SUPFAM" id="SSF54810">
    <property type="entry name" value="GMP synthetase C-terminal dimerisation domain"/>
    <property type="match status" value="1"/>
</dbReference>
<dbReference type="GO" id="GO:0016740">
    <property type="term" value="F:transferase activity"/>
    <property type="evidence" value="ECO:0007669"/>
    <property type="project" value="UniProtKB-KW"/>
</dbReference>
<evidence type="ECO:0000256" key="5">
    <source>
        <dbReference type="ARBA" id="ARBA00022749"/>
    </source>
</evidence>
<name>A0A3B0VXT2_9ZZZZ</name>
<dbReference type="EC" id="6.3.5.2" evidence="2"/>
<evidence type="ECO:0000256" key="3">
    <source>
        <dbReference type="ARBA" id="ARBA00022598"/>
    </source>
</evidence>
<evidence type="ECO:0000256" key="4">
    <source>
        <dbReference type="ARBA" id="ARBA00022741"/>
    </source>
</evidence>
<dbReference type="AlphaFoldDB" id="A0A3B0VXT2"/>
<evidence type="ECO:0000256" key="6">
    <source>
        <dbReference type="ARBA" id="ARBA00022755"/>
    </source>
</evidence>
<proteinExistence type="predicted"/>